<gene>
    <name evidence="1" type="ORF">L915_21648</name>
    <name evidence="2" type="ORF">L917_21369</name>
</gene>
<reference evidence="2" key="1">
    <citation type="submission" date="2013-11" db="EMBL/GenBank/DDBJ databases">
        <title>The Genome Sequence of Phytophthora parasitica CHvinca01.</title>
        <authorList>
            <consortium name="The Broad Institute Genomics Platform"/>
            <person name="Russ C."/>
            <person name="Tyler B."/>
            <person name="Panabieres F."/>
            <person name="Shan W."/>
            <person name="Tripathy S."/>
            <person name="Grunwald N."/>
            <person name="Machado M."/>
            <person name="Johnson C.S."/>
            <person name="Arredondo F."/>
            <person name="Hong C."/>
            <person name="Coffey M."/>
            <person name="Young S.K."/>
            <person name="Zeng Q."/>
            <person name="Gargeya S."/>
            <person name="Fitzgerald M."/>
            <person name="Abouelleil A."/>
            <person name="Alvarado L."/>
            <person name="Chapman S.B."/>
            <person name="Gainer-Dewar J."/>
            <person name="Goldberg J."/>
            <person name="Griggs A."/>
            <person name="Gujja S."/>
            <person name="Hansen M."/>
            <person name="Howarth C."/>
            <person name="Imamovic A."/>
            <person name="Ireland A."/>
            <person name="Larimer J."/>
            <person name="McCowan C."/>
            <person name="Murphy C."/>
            <person name="Pearson M."/>
            <person name="Poon T.W."/>
            <person name="Priest M."/>
            <person name="Roberts A."/>
            <person name="Saif S."/>
            <person name="Shea T."/>
            <person name="Sykes S."/>
            <person name="Wortman J."/>
            <person name="Nusbaum C."/>
            <person name="Birren B."/>
        </authorList>
    </citation>
    <scope>NUCLEOTIDE SEQUENCE [LARGE SCALE GENOMIC DNA]</scope>
    <source>
        <strain evidence="2">CHvinca01</strain>
    </source>
</reference>
<name>W2FLY6_PHYNI</name>
<accession>W2FLY6</accession>
<dbReference type="Proteomes" id="UP000053236">
    <property type="component" value="Unassembled WGS sequence"/>
</dbReference>
<dbReference type="Proteomes" id="UP000054423">
    <property type="component" value="Unassembled WGS sequence"/>
</dbReference>
<proteinExistence type="predicted"/>
<dbReference type="EMBL" id="KI683466">
    <property type="protein sequence ID" value="ETL77716.1"/>
    <property type="molecule type" value="Genomic_DNA"/>
</dbReference>
<evidence type="ECO:0000313" key="1">
    <source>
        <dbReference type="EMBL" id="ETK71050.1"/>
    </source>
</evidence>
<evidence type="ECO:0000313" key="2">
    <source>
        <dbReference type="EMBL" id="ETL77716.1"/>
    </source>
</evidence>
<protein>
    <submittedName>
        <fullName evidence="1">Uncharacterized protein</fullName>
    </submittedName>
</protein>
<dbReference type="AlphaFoldDB" id="W2FLY6"/>
<organism evidence="1">
    <name type="scientific">Phytophthora nicotianae</name>
    <name type="common">Potato buckeye rot agent</name>
    <name type="synonym">Phytophthora parasitica</name>
    <dbReference type="NCBI Taxonomy" id="4792"/>
    <lineage>
        <taxon>Eukaryota</taxon>
        <taxon>Sar</taxon>
        <taxon>Stramenopiles</taxon>
        <taxon>Oomycota</taxon>
        <taxon>Peronosporomycetes</taxon>
        <taxon>Peronosporales</taxon>
        <taxon>Peronosporaceae</taxon>
        <taxon>Phytophthora</taxon>
    </lineage>
</organism>
<reference evidence="1" key="2">
    <citation type="submission" date="2013-11" db="EMBL/GenBank/DDBJ databases">
        <title>The Genome Sequence of Phytophthora parasitica CJ02B3.</title>
        <authorList>
            <consortium name="The Broad Institute Genomics Platform"/>
            <person name="Russ C."/>
            <person name="Tyler B."/>
            <person name="Panabieres F."/>
            <person name="Shan W."/>
            <person name="Tripathy S."/>
            <person name="Grunwald N."/>
            <person name="Machado M."/>
            <person name="Johnson C.S."/>
            <person name="Arredondo F."/>
            <person name="Hong C."/>
            <person name="Coffey M."/>
            <person name="Young S.K."/>
            <person name="Zeng Q."/>
            <person name="Gargeya S."/>
            <person name="Fitzgerald M."/>
            <person name="Abouelleil A."/>
            <person name="Alvarado L."/>
            <person name="Chapman S.B."/>
            <person name="Gainer-Dewar J."/>
            <person name="Goldberg J."/>
            <person name="Griggs A."/>
            <person name="Gujja S."/>
            <person name="Hansen M."/>
            <person name="Howarth C."/>
            <person name="Imamovic A."/>
            <person name="Ireland A."/>
            <person name="Larimer J."/>
            <person name="McCowan C."/>
            <person name="Murphy C."/>
            <person name="Pearson M."/>
            <person name="Poon T.W."/>
            <person name="Priest M."/>
            <person name="Roberts A."/>
            <person name="Saif S."/>
            <person name="Shea T."/>
            <person name="Sykes S."/>
            <person name="Wortman J."/>
            <person name="Nusbaum C."/>
            <person name="Birren B."/>
        </authorList>
    </citation>
    <scope>NUCLEOTIDE SEQUENCE [LARGE SCALE GENOMIC DNA]</scope>
    <source>
        <strain evidence="1">CJ02B3</strain>
    </source>
</reference>
<dbReference type="EMBL" id="KI689919">
    <property type="protein sequence ID" value="ETK71050.1"/>
    <property type="molecule type" value="Genomic_DNA"/>
</dbReference>
<feature type="non-terminal residue" evidence="1">
    <location>
        <position position="58"/>
    </location>
</feature>
<sequence length="58" mass="6244">MVDTPRFEPDVAVEIAEVHGAVMTFGPPLHIHKSCLKDGAQFVLPDGSSRRVCGQIPS</sequence>